<dbReference type="AlphaFoldDB" id="A0A438E7S7"/>
<evidence type="ECO:0000256" key="1">
    <source>
        <dbReference type="SAM" id="MobiDB-lite"/>
    </source>
</evidence>
<evidence type="ECO:0000313" key="3">
    <source>
        <dbReference type="Proteomes" id="UP000288805"/>
    </source>
</evidence>
<comment type="caution">
    <text evidence="2">The sequence shown here is derived from an EMBL/GenBank/DDBJ whole genome shotgun (WGS) entry which is preliminary data.</text>
</comment>
<sequence>MVEKMRGSKPTKMKNIDYRELEPCIWESPARSKKHACLFGSPKLPSEMELSDMRRRQSSRTPTPQLSTENDGEVANESGRRKKVGLRRSWLRGEMDTDPRYRDRCALGPLESMIDTATLNYGGEHPSYHNHVMQDDFQSLEAKGILSEEDGKIWGWCSREVREAYGVGLWKRIRMDWDFVGSRISFLVGMGGGKRGWWIFGTPWLRGVGGWNPCFSRAFNDWEVEEAEASWSGYMGRECKEMWKTWCFGPKQRVESSRSNPSTMLLRQAALLFFLQVAFGTCGCNPRLTSFLGRLHGAKL</sequence>
<name>A0A438E7S7_VITVI</name>
<accession>A0A438E7S7</accession>
<gene>
    <name evidence="2" type="ORF">CK203_080505</name>
</gene>
<dbReference type="Proteomes" id="UP000288805">
    <property type="component" value="Unassembled WGS sequence"/>
</dbReference>
<proteinExistence type="predicted"/>
<protein>
    <submittedName>
        <fullName evidence="2">Uncharacterized protein</fullName>
    </submittedName>
</protein>
<feature type="region of interest" description="Disordered" evidence="1">
    <location>
        <begin position="38"/>
        <end position="79"/>
    </location>
</feature>
<evidence type="ECO:0000313" key="2">
    <source>
        <dbReference type="EMBL" id="RVW43694.1"/>
    </source>
</evidence>
<reference evidence="2 3" key="1">
    <citation type="journal article" date="2018" name="PLoS Genet.">
        <title>Population sequencing reveals clonal diversity and ancestral inbreeding in the grapevine cultivar Chardonnay.</title>
        <authorList>
            <person name="Roach M.J."/>
            <person name="Johnson D.L."/>
            <person name="Bohlmann J."/>
            <person name="van Vuuren H.J."/>
            <person name="Jones S.J."/>
            <person name="Pretorius I.S."/>
            <person name="Schmidt S.A."/>
            <person name="Borneman A.R."/>
        </authorList>
    </citation>
    <scope>NUCLEOTIDE SEQUENCE [LARGE SCALE GENOMIC DNA]</scope>
    <source>
        <strain evidence="3">cv. Chardonnay</strain>
        <tissue evidence="2">Leaf</tissue>
    </source>
</reference>
<organism evidence="2 3">
    <name type="scientific">Vitis vinifera</name>
    <name type="common">Grape</name>
    <dbReference type="NCBI Taxonomy" id="29760"/>
    <lineage>
        <taxon>Eukaryota</taxon>
        <taxon>Viridiplantae</taxon>
        <taxon>Streptophyta</taxon>
        <taxon>Embryophyta</taxon>
        <taxon>Tracheophyta</taxon>
        <taxon>Spermatophyta</taxon>
        <taxon>Magnoliopsida</taxon>
        <taxon>eudicotyledons</taxon>
        <taxon>Gunneridae</taxon>
        <taxon>Pentapetalae</taxon>
        <taxon>rosids</taxon>
        <taxon>Vitales</taxon>
        <taxon>Vitaceae</taxon>
        <taxon>Viteae</taxon>
        <taxon>Vitis</taxon>
    </lineage>
</organism>
<dbReference type="EMBL" id="QGNW01001369">
    <property type="protein sequence ID" value="RVW43694.1"/>
    <property type="molecule type" value="Genomic_DNA"/>
</dbReference>
<feature type="compositionally biased region" description="Polar residues" evidence="1">
    <location>
        <begin position="59"/>
        <end position="69"/>
    </location>
</feature>